<protein>
    <submittedName>
        <fullName evidence="2">Uncharacterized protein</fullName>
    </submittedName>
</protein>
<evidence type="ECO:0000313" key="2">
    <source>
        <dbReference type="EMBL" id="CAE7262606.1"/>
    </source>
</evidence>
<organism evidence="2 3">
    <name type="scientific">Symbiodinium necroappetens</name>
    <dbReference type="NCBI Taxonomy" id="1628268"/>
    <lineage>
        <taxon>Eukaryota</taxon>
        <taxon>Sar</taxon>
        <taxon>Alveolata</taxon>
        <taxon>Dinophyceae</taxon>
        <taxon>Suessiales</taxon>
        <taxon>Symbiodiniaceae</taxon>
        <taxon>Symbiodinium</taxon>
    </lineage>
</organism>
<accession>A0A812MP08</accession>
<reference evidence="2" key="1">
    <citation type="submission" date="2021-02" db="EMBL/GenBank/DDBJ databases">
        <authorList>
            <person name="Dougan E. K."/>
            <person name="Rhodes N."/>
            <person name="Thang M."/>
            <person name="Chan C."/>
        </authorList>
    </citation>
    <scope>NUCLEOTIDE SEQUENCE</scope>
</reference>
<evidence type="ECO:0000313" key="3">
    <source>
        <dbReference type="Proteomes" id="UP000601435"/>
    </source>
</evidence>
<name>A0A812MP08_9DINO</name>
<dbReference type="AlphaFoldDB" id="A0A812MP08"/>
<keyword evidence="3" id="KW-1185">Reference proteome</keyword>
<dbReference type="EMBL" id="CAJNJA010010800">
    <property type="protein sequence ID" value="CAE7262606.1"/>
    <property type="molecule type" value="Genomic_DNA"/>
</dbReference>
<feature type="compositionally biased region" description="Low complexity" evidence="1">
    <location>
        <begin position="81"/>
        <end position="97"/>
    </location>
</feature>
<sequence>MRSSPGTAQGTAHVASWSPVIQTRRLLSPTRSPLRHARKPIQFAPSWQQMARSSAGSVASLPNGAICFPLQTSVSEGKMASPTMSTTTTTGSTEASTPQAGGSTLLAKGGPATPSTRSSRGSMVPLNIPLAAVQTQPGPPVQSARGAAVQSQRGPAAQFRSPALSFREIRPRRSASIGPLRSPLTCPKSPITSPRPTPALVLTEAMAHSRSLRVGVGCRGLGTPSVHNSGQLVRMASTAETREVASPISAGSAQMPVATPQGRSTTALDNMEAALLRLVQADASLKKLGIRYVIDGRRVRLAWGAKAELLASEEKLTGQDPASGPAVPLTSYLRQAADVKASLEASAVSRIPQEKRLSFDAPGLTVQDREKA</sequence>
<proteinExistence type="predicted"/>
<feature type="region of interest" description="Disordered" evidence="1">
    <location>
        <begin position="78"/>
        <end position="121"/>
    </location>
</feature>
<gene>
    <name evidence="2" type="ORF">SNEC2469_LOCUS6049</name>
</gene>
<feature type="non-terminal residue" evidence="2">
    <location>
        <position position="372"/>
    </location>
</feature>
<dbReference type="OrthoDB" id="444785at2759"/>
<evidence type="ECO:0000256" key="1">
    <source>
        <dbReference type="SAM" id="MobiDB-lite"/>
    </source>
</evidence>
<comment type="caution">
    <text evidence="2">The sequence shown here is derived from an EMBL/GenBank/DDBJ whole genome shotgun (WGS) entry which is preliminary data.</text>
</comment>
<dbReference type="Proteomes" id="UP000601435">
    <property type="component" value="Unassembled WGS sequence"/>
</dbReference>